<feature type="chain" id="PRO_5021009871" description="UrcA family protein" evidence="2">
    <location>
        <begin position="19"/>
        <end position="119"/>
    </location>
</feature>
<dbReference type="RefSeq" id="WP_133594074.1">
    <property type="nucleotide sequence ID" value="NZ_SNVV01000019.1"/>
</dbReference>
<sequence>MRRSVILLLCLLPLGALAQAPAQPAAGAAQAAAGGGQAGAPPTLPTPTPRPEVSWRDTSNYVFQSVARTTEDLQHVAYALTLREYCSNRKIPDDFVKDRLARFSAMTGREESCRTLMDY</sequence>
<evidence type="ECO:0000313" key="4">
    <source>
        <dbReference type="Proteomes" id="UP000295129"/>
    </source>
</evidence>
<proteinExistence type="predicted"/>
<gene>
    <name evidence="3" type="ORF">C7389_1192</name>
</gene>
<evidence type="ECO:0000313" key="3">
    <source>
        <dbReference type="EMBL" id="TDN47493.1"/>
    </source>
</evidence>
<protein>
    <recommendedName>
        <fullName evidence="5">UrcA family protein</fullName>
    </recommendedName>
</protein>
<dbReference type="EMBL" id="SNVV01000019">
    <property type="protein sequence ID" value="TDN47493.1"/>
    <property type="molecule type" value="Genomic_DNA"/>
</dbReference>
<reference evidence="3 4" key="1">
    <citation type="submission" date="2019-03" db="EMBL/GenBank/DDBJ databases">
        <title>Genomic Encyclopedia of Type Strains, Phase IV (KMG-IV): sequencing the most valuable type-strain genomes for metagenomic binning, comparative biology and taxonomic classification.</title>
        <authorList>
            <person name="Goeker M."/>
        </authorList>
    </citation>
    <scope>NUCLEOTIDE SEQUENCE [LARGE SCALE GENOMIC DNA]</scope>
    <source>
        <strain evidence="3 4">DSM 12121</strain>
    </source>
</reference>
<organism evidence="3 4">
    <name type="scientific">Azoarcus indigens</name>
    <dbReference type="NCBI Taxonomy" id="29545"/>
    <lineage>
        <taxon>Bacteria</taxon>
        <taxon>Pseudomonadati</taxon>
        <taxon>Pseudomonadota</taxon>
        <taxon>Betaproteobacteria</taxon>
        <taxon>Rhodocyclales</taxon>
        <taxon>Zoogloeaceae</taxon>
        <taxon>Azoarcus</taxon>
    </lineage>
</organism>
<evidence type="ECO:0000256" key="1">
    <source>
        <dbReference type="SAM" id="MobiDB-lite"/>
    </source>
</evidence>
<dbReference type="Proteomes" id="UP000295129">
    <property type="component" value="Unassembled WGS sequence"/>
</dbReference>
<keyword evidence="4" id="KW-1185">Reference proteome</keyword>
<evidence type="ECO:0008006" key="5">
    <source>
        <dbReference type="Google" id="ProtNLM"/>
    </source>
</evidence>
<comment type="caution">
    <text evidence="3">The sequence shown here is derived from an EMBL/GenBank/DDBJ whole genome shotgun (WGS) entry which is preliminary data.</text>
</comment>
<dbReference type="AlphaFoldDB" id="A0A4R6DRC0"/>
<dbReference type="OrthoDB" id="8527883at2"/>
<evidence type="ECO:0000256" key="2">
    <source>
        <dbReference type="SAM" id="SignalP"/>
    </source>
</evidence>
<keyword evidence="2" id="KW-0732">Signal</keyword>
<feature type="region of interest" description="Disordered" evidence="1">
    <location>
        <begin position="25"/>
        <end position="55"/>
    </location>
</feature>
<feature type="signal peptide" evidence="2">
    <location>
        <begin position="1"/>
        <end position="18"/>
    </location>
</feature>
<accession>A0A4R6DRC0</accession>
<name>A0A4R6DRC0_9RHOO</name>